<organism evidence="1 2">
    <name type="scientific">Brachionus plicatilis</name>
    <name type="common">Marine rotifer</name>
    <name type="synonym">Brachionus muelleri</name>
    <dbReference type="NCBI Taxonomy" id="10195"/>
    <lineage>
        <taxon>Eukaryota</taxon>
        <taxon>Metazoa</taxon>
        <taxon>Spiralia</taxon>
        <taxon>Gnathifera</taxon>
        <taxon>Rotifera</taxon>
        <taxon>Eurotatoria</taxon>
        <taxon>Monogononta</taxon>
        <taxon>Pseudotrocha</taxon>
        <taxon>Ploima</taxon>
        <taxon>Brachionidae</taxon>
        <taxon>Brachionus</taxon>
    </lineage>
</organism>
<protein>
    <submittedName>
        <fullName evidence="1">Uncharacterized protein</fullName>
    </submittedName>
</protein>
<reference evidence="1 2" key="1">
    <citation type="journal article" date="2018" name="Sci. Rep.">
        <title>Genomic signatures of local adaptation to the degree of environmental predictability in rotifers.</title>
        <authorList>
            <person name="Franch-Gras L."/>
            <person name="Hahn C."/>
            <person name="Garcia-Roger E.M."/>
            <person name="Carmona M.J."/>
            <person name="Serra M."/>
            <person name="Gomez A."/>
        </authorList>
    </citation>
    <scope>NUCLEOTIDE SEQUENCE [LARGE SCALE GENOMIC DNA]</scope>
    <source>
        <strain evidence="1">HYR1</strain>
    </source>
</reference>
<keyword evidence="2" id="KW-1185">Reference proteome</keyword>
<name>A0A3M7SRK0_BRAPC</name>
<evidence type="ECO:0000313" key="1">
    <source>
        <dbReference type="EMBL" id="RNA38302.1"/>
    </source>
</evidence>
<gene>
    <name evidence="1" type="ORF">BpHYR1_041567</name>
</gene>
<dbReference type="EMBL" id="REGN01000891">
    <property type="protein sequence ID" value="RNA38302.1"/>
    <property type="molecule type" value="Genomic_DNA"/>
</dbReference>
<proteinExistence type="predicted"/>
<accession>A0A3M7SRK0</accession>
<sequence>MMTEIQLTLFRVFVTGLKIGLLKHMIPRQTFDGISPVVERSLKVGLSGKLLIFDQLFIDTIFNILFGQMLLLQVLSHQFNLVLLKRLQLLPVNHLTNPLIELSQQIDGQLAAFSANHAILGQLLKIKTLELKMSKVLLFQSDRLLQTDDRTSGQTGRRVHRTGGRVVLVVNDQSAQRCGHLALDHLALADHVADFDGRLSGARLLLLVDQRLQLGLFFDQQNVLLLELRQHVLVGLRGHVLFDLFDLIFDQLLLAGASVHCDSLAGAQSAQFLGHLLQELELGLGLCLSARVLTHQFLLQLLNFTLYALFGGDQFLQLQLLVVAQHRLDLRLSHHCRLLLLLLTLAGLFHFFGDVAGQTGTLTAVCARIRQDDKLWTRLVVAGSRRVLFDVHGLHRHDPVVYVEEYGAALAVLLR</sequence>
<comment type="caution">
    <text evidence="1">The sequence shown here is derived from an EMBL/GenBank/DDBJ whole genome shotgun (WGS) entry which is preliminary data.</text>
</comment>
<dbReference type="Proteomes" id="UP000276133">
    <property type="component" value="Unassembled WGS sequence"/>
</dbReference>
<dbReference type="AlphaFoldDB" id="A0A3M7SRK0"/>
<evidence type="ECO:0000313" key="2">
    <source>
        <dbReference type="Proteomes" id="UP000276133"/>
    </source>
</evidence>